<dbReference type="PANTHER" id="PTHR47634:SF9">
    <property type="entry name" value="PROTEIN KINASE DOMAIN-CONTAINING PROTEIN-RELATED"/>
    <property type="match status" value="1"/>
</dbReference>
<keyword evidence="3 12" id="KW-0808">Transferase</keyword>
<evidence type="ECO:0000256" key="7">
    <source>
        <dbReference type="ARBA" id="ARBA00047899"/>
    </source>
</evidence>
<dbReference type="OMA" id="HKYRSHV"/>
<organism evidence="12 14">
    <name type="scientific">Drosophila melanogaster</name>
    <name type="common">Fruit fly</name>
    <dbReference type="NCBI Taxonomy" id="7227"/>
    <lineage>
        <taxon>Eukaryota</taxon>
        <taxon>Metazoa</taxon>
        <taxon>Ecdysozoa</taxon>
        <taxon>Arthropoda</taxon>
        <taxon>Hexapoda</taxon>
        <taxon>Insecta</taxon>
        <taxon>Pterygota</taxon>
        <taxon>Neoptera</taxon>
        <taxon>Endopterygota</taxon>
        <taxon>Diptera</taxon>
        <taxon>Brachycera</taxon>
        <taxon>Muscomorpha</taxon>
        <taxon>Ephydroidea</taxon>
        <taxon>Drosophilidae</taxon>
        <taxon>Drosophila</taxon>
        <taxon>Sophophora</taxon>
    </lineage>
</organism>
<feature type="binding site" evidence="9">
    <location>
        <position position="232"/>
    </location>
    <ligand>
        <name>ATP</name>
        <dbReference type="ChEBI" id="CHEBI:30616"/>
    </ligand>
</feature>
<feature type="compositionally biased region" description="Basic residues" evidence="10">
    <location>
        <begin position="107"/>
        <end position="122"/>
    </location>
</feature>
<reference evidence="12 14" key="1">
    <citation type="journal article" date="2000" name="Science">
        <title>The genome sequence of Drosophila melanogaster.</title>
        <authorList>
            <person name="Adams M.D."/>
            <person name="Celniker S.E."/>
            <person name="Holt R.A."/>
            <person name="Evans C.A."/>
            <person name="Gocayne J.D."/>
            <person name="Amanatides P.G."/>
            <person name="Scherer S.E."/>
            <person name="Li P.W."/>
            <person name="Hoskins R.A."/>
            <person name="Galle R.F."/>
            <person name="George R.A."/>
            <person name="Lewis S.E."/>
            <person name="Richards S."/>
            <person name="Ashburner M."/>
            <person name="Henderson S.N."/>
            <person name="Sutton G.G."/>
            <person name="Wortman J.R."/>
            <person name="Yandell M.D."/>
            <person name="Zhang Q."/>
            <person name="Chen L.X."/>
            <person name="Brandon R.C."/>
            <person name="Rogers Y.H."/>
            <person name="Blazej R.G."/>
            <person name="Champe M."/>
            <person name="Pfeiffer B.D."/>
            <person name="Wan K.H."/>
            <person name="Doyle C."/>
            <person name="Baxter E.G."/>
            <person name="Helt G."/>
            <person name="Nelson C.R."/>
            <person name="Gabor G.L."/>
            <person name="Abril J.F."/>
            <person name="Agbayani A."/>
            <person name="An H.J."/>
            <person name="Andrews-Pfannkoch C."/>
            <person name="Baldwin D."/>
            <person name="Ballew R.M."/>
            <person name="Basu A."/>
            <person name="Baxendale J."/>
            <person name="Bayraktaroglu L."/>
            <person name="Beasley E.M."/>
            <person name="Beeson K.Y."/>
            <person name="Benos P.V."/>
            <person name="Berman B.P."/>
            <person name="Bhandari D."/>
            <person name="Bolshakov S."/>
            <person name="Borkova D."/>
            <person name="Botchan M.R."/>
            <person name="Bouck J."/>
            <person name="Brokstein P."/>
            <person name="Brottier P."/>
            <person name="Burtis K.C."/>
            <person name="Busam D.A."/>
            <person name="Butler H."/>
            <person name="Cadieu E."/>
            <person name="Center A."/>
            <person name="Chandra I."/>
            <person name="Cherry J.M."/>
            <person name="Cawley S."/>
            <person name="Dahlke C."/>
            <person name="Davenport L.B."/>
            <person name="Davies P."/>
            <person name="de Pablos B."/>
            <person name="Delcher A."/>
            <person name="Deng Z."/>
            <person name="Mays A.D."/>
            <person name="Dew I."/>
            <person name="Dietz S.M."/>
            <person name="Dodson K."/>
            <person name="Doup L.E."/>
            <person name="Downes M."/>
            <person name="Dugan-Rocha S."/>
            <person name="Dunkov B.C."/>
            <person name="Dunn P."/>
            <person name="Durbin K.J."/>
            <person name="Evangelista C.C."/>
            <person name="Ferraz C."/>
            <person name="Ferriera S."/>
            <person name="Fleischmann W."/>
            <person name="Fosler C."/>
            <person name="Gabrielian A.E."/>
            <person name="Garg N.S."/>
            <person name="Gelbart W.M."/>
            <person name="Glasser K."/>
            <person name="Glodek A."/>
            <person name="Gong F."/>
            <person name="Gorrell J.H."/>
            <person name="Gu Z."/>
            <person name="Guan P."/>
            <person name="Harris M."/>
            <person name="Harris N.L."/>
            <person name="Harvey D."/>
            <person name="Heiman T.J."/>
            <person name="Hernandez J.R."/>
            <person name="Houck J."/>
            <person name="Hostin D."/>
            <person name="Houston K.A."/>
            <person name="Howland T.J."/>
            <person name="Wei M.H."/>
            <person name="Ibegwam C."/>
            <person name="Jalali M."/>
            <person name="Kalush F."/>
            <person name="Karpen G.H."/>
            <person name="Ke Z."/>
            <person name="Kennison J.A."/>
            <person name="Ketchum K.A."/>
            <person name="Kimmel B.E."/>
            <person name="Kodira C.D."/>
            <person name="Kraft C."/>
            <person name="Kravitz S."/>
            <person name="Kulp D."/>
            <person name="Lai Z."/>
            <person name="Lasko P."/>
            <person name="Lei Y."/>
            <person name="Levitsky A.A."/>
            <person name="Li J."/>
            <person name="Li Z."/>
            <person name="Liang Y."/>
            <person name="Lin X."/>
            <person name="Liu X."/>
            <person name="Mattei B."/>
            <person name="McIntosh T.C."/>
            <person name="McLeod M.P."/>
            <person name="McPherson D."/>
            <person name="Merkulov G."/>
            <person name="Milshina N.V."/>
            <person name="Mobarry C."/>
            <person name="Morris J."/>
            <person name="Moshrefi A."/>
            <person name="Mount S.M."/>
            <person name="Moy M."/>
            <person name="Murphy B."/>
            <person name="Murphy L."/>
            <person name="Muzny D.M."/>
            <person name="Nelson D.L."/>
            <person name="Nelson D.R."/>
            <person name="Nelson K.A."/>
            <person name="Nixon K."/>
            <person name="Nusskern D.R."/>
            <person name="Pacleb J.M."/>
            <person name="Palazzolo M."/>
            <person name="Pittman G.S."/>
            <person name="Pan S."/>
            <person name="Pollard J."/>
            <person name="Puri V."/>
            <person name="Reese M.G."/>
            <person name="Reinert K."/>
            <person name="Remington K."/>
            <person name="Saunders R.D."/>
            <person name="Scheeler F."/>
            <person name="Shen H."/>
            <person name="Shue B.C."/>
            <person name="Siden-Kiamos I."/>
            <person name="Simpson M."/>
            <person name="Skupski M.P."/>
            <person name="Smith T."/>
            <person name="Spier E."/>
            <person name="Spradling A.C."/>
            <person name="Stapleton M."/>
            <person name="Strong R."/>
            <person name="Sun E."/>
            <person name="Svirskas R."/>
            <person name="Tector C."/>
            <person name="Turner R."/>
            <person name="Venter E."/>
            <person name="Wang A.H."/>
            <person name="Wang X."/>
            <person name="Wang Z.Y."/>
            <person name="Wassarman D.A."/>
            <person name="Weinstock G.M."/>
            <person name="Weissenbach J."/>
            <person name="Williams S.M."/>
            <person name="WoodageT"/>
            <person name="Worley K.C."/>
            <person name="Wu D."/>
            <person name="Yang S."/>
            <person name="Yao Q.A."/>
            <person name="Ye J."/>
            <person name="Yeh R.F."/>
            <person name="Zaveri J.S."/>
            <person name="Zhan M."/>
            <person name="Zhang G."/>
            <person name="Zhao Q."/>
            <person name="Zheng L."/>
            <person name="Zheng X.H."/>
            <person name="Zhong F.N."/>
            <person name="Zhong W."/>
            <person name="Zhou X."/>
            <person name="Zhu S."/>
            <person name="Zhu X."/>
            <person name="Smith H.O."/>
            <person name="Gibbs R.A."/>
            <person name="Myers E.W."/>
            <person name="Rubin G.M."/>
            <person name="Venter J.C."/>
        </authorList>
    </citation>
    <scope>NUCLEOTIDE SEQUENCE [LARGE SCALE GENOMIC DNA]</scope>
    <source>
        <strain evidence="14">Berkeley</strain>
    </source>
</reference>
<evidence type="ECO:0000259" key="11">
    <source>
        <dbReference type="PROSITE" id="PS50011"/>
    </source>
</evidence>
<comment type="catalytic activity">
    <reaction evidence="8">
        <text>L-seryl-[protein] + ATP = O-phospho-L-seryl-[protein] + ADP + H(+)</text>
        <dbReference type="Rhea" id="RHEA:17989"/>
        <dbReference type="Rhea" id="RHEA-COMP:9863"/>
        <dbReference type="Rhea" id="RHEA-COMP:11604"/>
        <dbReference type="ChEBI" id="CHEBI:15378"/>
        <dbReference type="ChEBI" id="CHEBI:29999"/>
        <dbReference type="ChEBI" id="CHEBI:30616"/>
        <dbReference type="ChEBI" id="CHEBI:83421"/>
        <dbReference type="ChEBI" id="CHEBI:456216"/>
        <dbReference type="EC" id="2.7.11.1"/>
    </reaction>
</comment>
<reference evidence="12 14" key="9">
    <citation type="journal article" date="2015" name="G3 (Bethesda)">
        <title>Gene Model Annotations for Drosophila melanogaster: Impact of High-Throughput Data.</title>
        <authorList>
            <consortium name="FlyBase Consortium"/>
            <person name="Matthews B.B."/>
            <person name="Dos Santos G."/>
            <person name="Crosby M.A."/>
            <person name="Emmert D.B."/>
            <person name="St Pierre S.E."/>
            <person name="Gramates L.S."/>
            <person name="Zhou P."/>
            <person name="Schroeder A.J."/>
            <person name="Falls K."/>
            <person name="Strelets V."/>
            <person name="Russo S.M."/>
            <person name="Gelbart W.M."/>
            <person name="null"/>
        </authorList>
    </citation>
    <scope>NUCLEOTIDE SEQUENCE [LARGE SCALE GENOMIC DNA]</scope>
    <source>
        <strain evidence="14">Berkeley</strain>
    </source>
</reference>
<evidence type="ECO:0000256" key="10">
    <source>
        <dbReference type="SAM" id="MobiDB-lite"/>
    </source>
</evidence>
<dbReference type="SMART" id="SM00220">
    <property type="entry name" value="S_TKc"/>
    <property type="match status" value="1"/>
</dbReference>
<protein>
    <recommendedName>
        <fullName evidence="1">non-specific serine/threonine protein kinase</fullName>
        <ecNumber evidence="1">2.7.11.1</ecNumber>
    </recommendedName>
</protein>
<dbReference type="IntAct" id="Q9VXN5">
    <property type="interactions" value="2"/>
</dbReference>
<evidence type="ECO:0000313" key="13">
    <source>
        <dbReference type="FlyBase" id="FBgn0030697"/>
    </source>
</evidence>
<reference evidence="12 14" key="2">
    <citation type="journal article" date="2002" name="Genome Biol.">
        <title>Finishing a whole-genome shotgun: release 3 of the Drosophila melanogaster euchromatic genome sequence.</title>
        <authorList>
            <person name="Celniker S.E."/>
            <person name="Wheeler D.A."/>
            <person name="Kronmiller B."/>
            <person name="Carlson J.W."/>
            <person name="Halpern A."/>
            <person name="Patel S."/>
            <person name="Adams M."/>
            <person name="Champe M."/>
            <person name="Dugan S.P."/>
            <person name="Frise E."/>
            <person name="Hodgson A."/>
            <person name="George R.A."/>
            <person name="Hoskins R.A."/>
            <person name="Laverty T."/>
            <person name="Muzny D.M."/>
            <person name="Nelson C.R."/>
            <person name="Pacleb J.M."/>
            <person name="Park S."/>
            <person name="Pfeiffer B.D."/>
            <person name="Richards S."/>
            <person name="Sodergren E.J."/>
            <person name="Svirskas R."/>
            <person name="Tabor P.E."/>
            <person name="Wan K."/>
            <person name="Stapleton M."/>
            <person name="Sutton G.G."/>
            <person name="Venter C."/>
            <person name="Weinstock G."/>
            <person name="Scherer S.E."/>
            <person name="Myers E.W."/>
            <person name="Gibbs R.A."/>
            <person name="Rubin G.M."/>
        </authorList>
    </citation>
    <scope>NUCLEOTIDE SEQUENCE [LARGE SCALE GENOMIC DNA]</scope>
    <source>
        <strain evidence="14">Berkeley</strain>
    </source>
</reference>
<dbReference type="PROSITE" id="PS50011">
    <property type="entry name" value="PROTEIN_KINASE_DOM"/>
    <property type="match status" value="1"/>
</dbReference>
<dbReference type="GeneID" id="32538"/>
<dbReference type="GO" id="GO:0106310">
    <property type="term" value="F:protein serine kinase activity"/>
    <property type="evidence" value="ECO:0007669"/>
    <property type="project" value="RHEA"/>
</dbReference>
<reference evidence="12 14" key="6">
    <citation type="journal article" date="2005" name="PLoS Comput. Biol.">
        <title>Combined evidence annotation of transposable elements in genome sequences.</title>
        <authorList>
            <person name="Quesneville H."/>
            <person name="Bergman C.M."/>
            <person name="Andrieu O."/>
            <person name="Autard D."/>
            <person name="Nouaud D."/>
            <person name="Ashburner M."/>
            <person name="Anxolabehere D."/>
        </authorList>
    </citation>
    <scope>NUCLEOTIDE SEQUENCE [LARGE SCALE GENOMIC DNA]</scope>
    <source>
        <strain evidence="14">Berkeley</strain>
    </source>
</reference>
<dbReference type="FlyBase" id="FBgn0030697">
    <property type="gene designation" value="CG8565"/>
</dbReference>
<reference evidence="12 14" key="7">
    <citation type="journal article" date="2007" name="Science">
        <title>The Release 5.1 annotation of Drosophila melanogaster heterochromatin.</title>
        <authorList>
            <person name="Smith C.D."/>
            <person name="Shu S."/>
            <person name="Mungall C.J."/>
            <person name="Karpen G.H."/>
        </authorList>
    </citation>
    <scope>NUCLEOTIDE SEQUENCE [LARGE SCALE GENOMIC DNA]</scope>
    <source>
        <strain evidence="14">Berkeley</strain>
    </source>
</reference>
<dbReference type="PROSITE" id="PS00108">
    <property type="entry name" value="PROTEIN_KINASE_ST"/>
    <property type="match status" value="1"/>
</dbReference>
<dbReference type="STRING" id="7227.FBpp0073917"/>
<dbReference type="Gene3D" id="3.30.200.20">
    <property type="entry name" value="Phosphorylase Kinase, domain 1"/>
    <property type="match status" value="1"/>
</dbReference>
<feature type="region of interest" description="Disordered" evidence="10">
    <location>
        <begin position="38"/>
        <end position="137"/>
    </location>
</feature>
<dbReference type="VEuPathDB" id="VectorBase:FBgn0030697"/>
<dbReference type="GO" id="GO:0005634">
    <property type="term" value="C:nucleus"/>
    <property type="evidence" value="ECO:0000250"/>
    <property type="project" value="FlyBase"/>
</dbReference>
<proteinExistence type="predicted"/>
<name>Q9VXN5_DROME</name>
<feature type="region of interest" description="Disordered" evidence="10">
    <location>
        <begin position="155"/>
        <end position="176"/>
    </location>
</feature>
<gene>
    <name evidence="12" type="primary">Dmel\CG8565</name>
    <name evidence="12" type="synonym">SPRK2</name>
    <name evidence="12 13" type="ORF">CG8565</name>
    <name evidence="12" type="ORF">Dmel_CG8565</name>
</gene>
<dbReference type="ExpressionAtlas" id="Q9VXN5">
    <property type="expression patterns" value="baseline and differential"/>
</dbReference>
<evidence type="ECO:0000256" key="6">
    <source>
        <dbReference type="ARBA" id="ARBA00022840"/>
    </source>
</evidence>
<dbReference type="SUPFAM" id="SSF56112">
    <property type="entry name" value="Protein kinase-like (PK-like)"/>
    <property type="match status" value="1"/>
</dbReference>
<dbReference type="EC" id="2.7.11.1" evidence="1"/>
<reference evidence="12 14" key="5">
    <citation type="journal article" date="2002" name="Genome Biol.">
        <title>Heterochromatic sequences in a Drosophila whole-genome shotgun assembly.</title>
        <authorList>
            <person name="Hoskins R.A."/>
            <person name="Smith C.D."/>
            <person name="Carlson J.W."/>
            <person name="Carvalho A.B."/>
            <person name="Halpern A."/>
            <person name="Kaminker J.S."/>
            <person name="Kennedy C."/>
            <person name="Mungall C.J."/>
            <person name="Sullivan B.A."/>
            <person name="Sutton G.G."/>
            <person name="Yasuhara J.C."/>
            <person name="Wakimoto B.T."/>
            <person name="Myers E.W."/>
            <person name="Celniker S.E."/>
            <person name="Rubin G.M."/>
            <person name="Karpen G.H."/>
        </authorList>
    </citation>
    <scope>NUCLEOTIDE SEQUENCE [LARGE SCALE GENOMIC DNA]</scope>
    <source>
        <strain evidence="14">Berkeley</strain>
    </source>
</reference>
<dbReference type="InterPro" id="IPR051334">
    <property type="entry name" value="SRPK"/>
</dbReference>
<evidence type="ECO:0000256" key="1">
    <source>
        <dbReference type="ARBA" id="ARBA00012513"/>
    </source>
</evidence>
<reference evidence="12 14" key="10">
    <citation type="journal article" date="2015" name="G3 (Bethesda)">
        <title>Gene Model Annotations for Drosophila melanogaster: The Rule-Benders.</title>
        <authorList>
            <consortium name="FlyBase Consortium"/>
            <person name="Crosby M.A."/>
            <person name="Gramates L.S."/>
            <person name="Dos Santos G."/>
            <person name="Matthews B.B."/>
            <person name="St Pierre S.E."/>
            <person name="Zhou P."/>
            <person name="Schroeder A.J."/>
            <person name="Falls K."/>
            <person name="Emmert D.B."/>
            <person name="Russo S.M."/>
            <person name="Gelbart W.M."/>
            <person name="null"/>
        </authorList>
    </citation>
    <scope>NUCLEOTIDE SEQUENCE [LARGE SCALE GENOMIC DNA]</scope>
    <source>
        <strain evidence="14">Berkeley</strain>
    </source>
</reference>
<sequence length="790" mass="90652">MFKMKRTRVIRRKAAIIRASKRAFQEKIRKQMESCGVTQMGNASTQQSNVPMDVDADMGRKMSEDGMTDTSNTVKQPSCSKDQKQLSRKQKPSPSYNHQEQIEQRAKRPKICKKRCKQKRRMPSSLSDDGIAGRKPAKINKYSELSYGSESSMPFEMKQQSNDNQNNNDNAEGSGFDRQESANEYVIGGYHPVAIGDVFVNRYHVFKKLGWGHFSTVWLCYDTQMDRYCAVKVSKSAQVYKETGIDEIMLFSQMSLHDQHKYRSHVVGFYDFFEITGPHGRHICLVLEVLGDNLLKVIERCFYKGMPISNIKQIAQQVLTGLKFLHEECGIIHTDLKPENVLLASNEVSVRTEIKTAIEVYLKANEGKLSPSSKMTKTAKRRMQAKSKKVISFFKNHRRMLRRQGIEDLLYLAERGLIEPITAAMAVSDNLPFIPFGFDGFMMMSDADCRTVQNSKLPEMEGMEYKCDRINLCLKSPELFLRYVLDIIKNLDEKELSTQDKRRRFTQASGRGQTKKNARSRLRLASNAAYTTGTGWRSNRKINLNDIYPIDPANNECDVRVKIADLGNACYFHHHFTDDIQTKEYRALEVILGAGYCETADIWSVACLLWELATGTYLFDTHSKRGKYNLDEVHIAKIVETCGRIPWYLIRKGKHSRNFINSAGKLCNIETLKPLKLANILIRWYGWRTRQSTEFVNFLMPMLQTNPLSRISASKALESHYLCNIALPGIDIDSYYYYSVREIKDCTHTKSERNSDEDSSSCSSIDSSEFSSDEVCYEDDVNEEDIKKLY</sequence>
<feature type="domain" description="Protein kinase" evidence="11">
    <location>
        <begin position="203"/>
        <end position="722"/>
    </location>
</feature>
<dbReference type="HOGENOM" id="CLU_000288_81_12_1"/>
<dbReference type="AGR" id="FB:FBgn0030697"/>
<evidence type="ECO:0000256" key="9">
    <source>
        <dbReference type="PROSITE-ProRule" id="PRU10141"/>
    </source>
</evidence>
<feature type="compositionally biased region" description="Low complexity" evidence="10">
    <location>
        <begin position="159"/>
        <end position="170"/>
    </location>
</feature>
<dbReference type="GO" id="GO:0005524">
    <property type="term" value="F:ATP binding"/>
    <property type="evidence" value="ECO:0007669"/>
    <property type="project" value="UniProtKB-UniRule"/>
</dbReference>
<keyword evidence="5" id="KW-0418">Kinase</keyword>
<dbReference type="GO" id="GO:0050684">
    <property type="term" value="P:regulation of mRNA processing"/>
    <property type="evidence" value="ECO:0000318"/>
    <property type="project" value="GO_Central"/>
</dbReference>
<dbReference type="InterPro" id="IPR000719">
    <property type="entry name" value="Prot_kinase_dom"/>
</dbReference>
<dbReference type="AlphaFoldDB" id="Q9VXN5"/>
<feature type="compositionally biased region" description="Low complexity" evidence="10">
    <location>
        <begin position="760"/>
        <end position="770"/>
    </location>
</feature>
<dbReference type="Proteomes" id="UP000000803">
    <property type="component" value="Chromosome X"/>
</dbReference>
<dbReference type="GO" id="GO:0000245">
    <property type="term" value="P:spliceosomal complex assembly"/>
    <property type="evidence" value="ECO:0000318"/>
    <property type="project" value="GO_Central"/>
</dbReference>
<dbReference type="GO" id="GO:0004674">
    <property type="term" value="F:protein serine/threonine kinase activity"/>
    <property type="evidence" value="ECO:0000250"/>
    <property type="project" value="FlyBase"/>
</dbReference>
<dbReference type="RefSeq" id="NP_573080.1">
    <property type="nucleotide sequence ID" value="NM_132852.2"/>
</dbReference>
<dbReference type="PANTHER" id="PTHR47634">
    <property type="entry name" value="PROTEIN KINASE DOMAIN-CONTAINING PROTEIN-RELATED"/>
    <property type="match status" value="1"/>
</dbReference>
<comment type="catalytic activity">
    <reaction evidence="7">
        <text>L-threonyl-[protein] + ATP = O-phospho-L-threonyl-[protein] + ADP + H(+)</text>
        <dbReference type="Rhea" id="RHEA:46608"/>
        <dbReference type="Rhea" id="RHEA-COMP:11060"/>
        <dbReference type="Rhea" id="RHEA-COMP:11605"/>
        <dbReference type="ChEBI" id="CHEBI:15378"/>
        <dbReference type="ChEBI" id="CHEBI:30013"/>
        <dbReference type="ChEBI" id="CHEBI:30616"/>
        <dbReference type="ChEBI" id="CHEBI:61977"/>
        <dbReference type="ChEBI" id="CHEBI:456216"/>
        <dbReference type="EC" id="2.7.11.1"/>
    </reaction>
</comment>
<evidence type="ECO:0000313" key="12">
    <source>
        <dbReference type="EMBL" id="AAF48523.1"/>
    </source>
</evidence>
<evidence type="ECO:0000256" key="2">
    <source>
        <dbReference type="ARBA" id="ARBA00022527"/>
    </source>
</evidence>
<dbReference type="Gene3D" id="1.10.510.10">
    <property type="entry name" value="Transferase(Phosphotransferase) domain 1"/>
    <property type="match status" value="2"/>
</dbReference>
<dbReference type="BioGRID-ORCS" id="32538">
    <property type="hits" value="0 hits in 3 CRISPR screens"/>
</dbReference>
<dbReference type="OrthoDB" id="2649at2759"/>
<keyword evidence="2" id="KW-0723">Serine/threonine-protein kinase</keyword>
<reference evidence="12 14" key="11">
    <citation type="journal article" date="2015" name="Genome Res.">
        <title>The Release 6 reference sequence of the Drosophila melanogaster genome.</title>
        <authorList>
            <person name="Hoskins R.A."/>
            <person name="Carlson J.W."/>
            <person name="Wan K.H."/>
            <person name="Park S."/>
            <person name="Mendez I."/>
            <person name="Galle S.E."/>
            <person name="Booth B.W."/>
            <person name="Pfeiffer B.D."/>
            <person name="George R.A."/>
            <person name="Svirskas R."/>
            <person name="Krzywinski M."/>
            <person name="Schein J."/>
            <person name="Accardo M.C."/>
            <person name="Damia E."/>
            <person name="Messina G."/>
            <person name="Mendez-Lago M."/>
            <person name="de Pablos B."/>
            <person name="Demakova O.V."/>
            <person name="Andreyeva E.N."/>
            <person name="Boldyreva L.V."/>
            <person name="Marra M."/>
            <person name="Carvalho A.B."/>
            <person name="Dimitri P."/>
            <person name="Villasante A."/>
            <person name="Zhimulev I.F."/>
            <person name="Rubin G.M."/>
            <person name="Karpen G.H."/>
            <person name="Celniker S.E."/>
        </authorList>
    </citation>
    <scope>NUCLEOTIDE SEQUENCE [LARGE SCALE GENOMIC DNA]</scope>
    <source>
        <strain evidence="14">Berkeley</strain>
    </source>
</reference>
<keyword evidence="14" id="KW-1185">Reference proteome</keyword>
<dbReference type="EMBL" id="AE014298">
    <property type="protein sequence ID" value="AAF48523.1"/>
    <property type="molecule type" value="Genomic_DNA"/>
</dbReference>
<dbReference type="PaxDb" id="7227-FBpp0073917"/>
<dbReference type="InterPro" id="IPR011009">
    <property type="entry name" value="Kinase-like_dom_sf"/>
</dbReference>
<dbReference type="InterPro" id="IPR008271">
    <property type="entry name" value="Ser/Thr_kinase_AS"/>
</dbReference>
<reference evidence="12 14" key="8">
    <citation type="journal article" date="2007" name="Science">
        <title>Sequence finishing and mapping of Drosophila melanogaster heterochromatin.</title>
        <authorList>
            <person name="Hoskins R.A."/>
            <person name="Carlson J.W."/>
            <person name="Kennedy C."/>
            <person name="Acevedo D."/>
            <person name="Evans-Holm M."/>
            <person name="Frise E."/>
            <person name="Wan K.H."/>
            <person name="Park S."/>
            <person name="Mendez-Lago M."/>
            <person name="Rossi F."/>
            <person name="Villasante A."/>
            <person name="Dimitri P."/>
            <person name="Karpen G.H."/>
            <person name="Celniker S.E."/>
        </authorList>
    </citation>
    <scope>NUCLEOTIDE SEQUENCE [LARGE SCALE GENOMIC DNA]</scope>
    <source>
        <strain evidence="14">Berkeley</strain>
    </source>
</reference>
<keyword evidence="4 9" id="KW-0547">Nucleotide-binding</keyword>
<dbReference type="SMR" id="Q9VXN5"/>
<evidence type="ECO:0000256" key="4">
    <source>
        <dbReference type="ARBA" id="ARBA00022741"/>
    </source>
</evidence>
<feature type="region of interest" description="Disordered" evidence="10">
    <location>
        <begin position="749"/>
        <end position="775"/>
    </location>
</feature>
<dbReference type="InterPro" id="IPR017441">
    <property type="entry name" value="Protein_kinase_ATP_BS"/>
</dbReference>
<keyword evidence="6 9" id="KW-0067">ATP-binding</keyword>
<evidence type="ECO:0000256" key="3">
    <source>
        <dbReference type="ARBA" id="ARBA00022679"/>
    </source>
</evidence>
<reference evidence="12 14" key="3">
    <citation type="journal article" date="2002" name="Genome Biol.">
        <title>Annotation of the Drosophila melanogaster euchromatic genome: a systematic review.</title>
        <authorList>
            <person name="Misra S."/>
            <person name="Crosby M.A."/>
            <person name="Mungall C.J."/>
            <person name="Matthews B.B."/>
            <person name="Campbell K.S."/>
            <person name="Hradecky P."/>
            <person name="Huang Y."/>
            <person name="Kaminker J.S."/>
            <person name="Millburn G.H."/>
            <person name="Prochnik S.E."/>
            <person name="Smith C.D."/>
            <person name="Tupy J.L."/>
            <person name="Whitfied E.J."/>
            <person name="Bayraktaroglu L."/>
            <person name="Berman B.P."/>
            <person name="Bettencourt B.R."/>
            <person name="Celniker S.E."/>
            <person name="de Grey A.D."/>
            <person name="Drysdale R.A."/>
            <person name="Harris N.L."/>
            <person name="Richter J."/>
            <person name="Russo S."/>
            <person name="Schroeder A.J."/>
            <person name="Shu S.Q."/>
            <person name="Stapleton M."/>
            <person name="Yamada C."/>
            <person name="Ashburner M."/>
            <person name="Gelbart W.M."/>
            <person name="Rubin G.M."/>
            <person name="Lewis S.E."/>
        </authorList>
    </citation>
    <scope>GENOME REANNOTATION</scope>
    <source>
        <strain evidence="14">Berkeley</strain>
    </source>
</reference>
<evidence type="ECO:0000256" key="8">
    <source>
        <dbReference type="ARBA" id="ARBA00048679"/>
    </source>
</evidence>
<dbReference type="eggNOG" id="KOG1290">
    <property type="taxonomic scope" value="Eukaryota"/>
</dbReference>
<dbReference type="PhylomeDB" id="Q9VXN5"/>
<evidence type="ECO:0000313" key="14">
    <source>
        <dbReference type="Proteomes" id="UP000000803"/>
    </source>
</evidence>
<dbReference type="UCSC" id="CG8565-RA">
    <property type="organism name" value="d. melanogaster"/>
</dbReference>
<dbReference type="Bgee" id="FBgn0030697">
    <property type="expression patterns" value="Expressed in early elongation stage spermatid (Drosophila) in testis and 23 other cell types or tissues"/>
</dbReference>
<feature type="compositionally biased region" description="Polar residues" evidence="10">
    <location>
        <begin position="38"/>
        <end position="50"/>
    </location>
</feature>
<dbReference type="FunFam" id="1.10.510.10:FF:000797">
    <property type="entry name" value="CMGC/SRPK protein kinase"/>
    <property type="match status" value="1"/>
</dbReference>
<dbReference type="GO" id="GO:0005737">
    <property type="term" value="C:cytoplasm"/>
    <property type="evidence" value="ECO:0000250"/>
    <property type="project" value="FlyBase"/>
</dbReference>
<dbReference type="FunFam" id="3.30.200.20:FF:000770">
    <property type="entry name" value="SRSF protein kinase 2"/>
    <property type="match status" value="1"/>
</dbReference>
<accession>Q9VXN5</accession>
<feature type="compositionally biased region" description="Polar residues" evidence="10">
    <location>
        <begin position="68"/>
        <end position="80"/>
    </location>
</feature>
<dbReference type="InParanoid" id="Q9VXN5"/>
<dbReference type="KEGG" id="dme:Dmel_CG8565"/>
<evidence type="ECO:0000256" key="5">
    <source>
        <dbReference type="ARBA" id="ARBA00022777"/>
    </source>
</evidence>
<reference evidence="12 14" key="4">
    <citation type="journal article" date="2002" name="Genome Biol.">
        <title>The transposable elements of the Drosophila melanogaster euchromatin: a genomics perspective.</title>
        <authorList>
            <person name="Kaminker J.S."/>
            <person name="Bergman C.M."/>
            <person name="Kronmiller B."/>
            <person name="Carlson J."/>
            <person name="Svirskas R."/>
            <person name="Patel S."/>
            <person name="Frise E."/>
            <person name="Wheeler D.A."/>
            <person name="Lewis S.E."/>
            <person name="Rubin G.M."/>
            <person name="Ashburner M."/>
            <person name="Celniker S.E."/>
        </authorList>
    </citation>
    <scope>NUCLEOTIDE SEQUENCE [LARGE SCALE GENOMIC DNA]</scope>
    <source>
        <strain evidence="14">Berkeley</strain>
    </source>
</reference>
<dbReference type="Pfam" id="PF00069">
    <property type="entry name" value="Pkinase"/>
    <property type="match status" value="2"/>
</dbReference>
<dbReference type="PROSITE" id="PS00107">
    <property type="entry name" value="PROTEIN_KINASE_ATP"/>
    <property type="match status" value="1"/>
</dbReference>